<name>A0ABQ3N219_9BACI</name>
<gene>
    <name evidence="4" type="primary">yfhF</name>
    <name evidence="4" type="ORF">AM1BK_25330</name>
</gene>
<evidence type="ECO:0000313" key="5">
    <source>
        <dbReference type="Proteomes" id="UP000637074"/>
    </source>
</evidence>
<dbReference type="InterPro" id="IPR036291">
    <property type="entry name" value="NAD(P)-bd_dom_sf"/>
</dbReference>
<dbReference type="PANTHER" id="PTHR11092:SF0">
    <property type="entry name" value="EPIMERASE FAMILY PROTEIN SDR39U1"/>
    <property type="match status" value="1"/>
</dbReference>
<protein>
    <submittedName>
        <fullName evidence="4">Epimerase family protein YfhF</fullName>
    </submittedName>
</protein>
<dbReference type="Gene3D" id="3.40.50.720">
    <property type="entry name" value="NAD(P)-binding Rossmann-like Domain"/>
    <property type="match status" value="1"/>
</dbReference>
<reference evidence="4 5" key="1">
    <citation type="journal article" date="2022" name="Int. J. Syst. Evol. Microbiol.">
        <title>Neobacillus kokaensis sp. nov., isolated from soil.</title>
        <authorList>
            <person name="Yuki K."/>
            <person name="Matsubara H."/>
            <person name="Yamaguchi S."/>
        </authorList>
    </citation>
    <scope>NUCLEOTIDE SEQUENCE [LARGE SCALE GENOMIC DNA]</scope>
    <source>
        <strain evidence="4 5">LOB 377</strain>
    </source>
</reference>
<dbReference type="NCBIfam" id="TIGR01777">
    <property type="entry name" value="yfcH"/>
    <property type="match status" value="1"/>
</dbReference>
<dbReference type="InterPro" id="IPR001509">
    <property type="entry name" value="Epimerase_deHydtase"/>
</dbReference>
<dbReference type="RefSeq" id="WP_191273313.1">
    <property type="nucleotide sequence ID" value="NZ_BNDS01000009.1"/>
</dbReference>
<dbReference type="EMBL" id="BNDS01000009">
    <property type="protein sequence ID" value="GHH98990.1"/>
    <property type="molecule type" value="Genomic_DNA"/>
</dbReference>
<comment type="caution">
    <text evidence="4">The sequence shown here is derived from an EMBL/GenBank/DDBJ whole genome shotgun (WGS) entry which is preliminary data.</text>
</comment>
<evidence type="ECO:0000313" key="4">
    <source>
        <dbReference type="EMBL" id="GHH98990.1"/>
    </source>
</evidence>
<dbReference type="InterPro" id="IPR013549">
    <property type="entry name" value="DUF1731"/>
</dbReference>
<dbReference type="PANTHER" id="PTHR11092">
    <property type="entry name" value="SUGAR NUCLEOTIDE EPIMERASE RELATED"/>
    <property type="match status" value="1"/>
</dbReference>
<proteinExistence type="inferred from homology"/>
<evidence type="ECO:0000256" key="1">
    <source>
        <dbReference type="ARBA" id="ARBA00009353"/>
    </source>
</evidence>
<organism evidence="4 5">
    <name type="scientific">Neobacillus kokaensis</name>
    <dbReference type="NCBI Taxonomy" id="2759023"/>
    <lineage>
        <taxon>Bacteria</taxon>
        <taxon>Bacillati</taxon>
        <taxon>Bacillota</taxon>
        <taxon>Bacilli</taxon>
        <taxon>Bacillales</taxon>
        <taxon>Bacillaceae</taxon>
        <taxon>Neobacillus</taxon>
    </lineage>
</organism>
<feature type="domain" description="NAD-dependent epimerase/dehydratase" evidence="2">
    <location>
        <begin position="3"/>
        <end position="224"/>
    </location>
</feature>
<accession>A0ABQ3N219</accession>
<comment type="similarity">
    <text evidence="1">Belongs to the NAD(P)-dependent epimerase/dehydratase family. SDR39U1 subfamily.</text>
</comment>
<dbReference type="Pfam" id="PF01370">
    <property type="entry name" value="Epimerase"/>
    <property type="match status" value="1"/>
</dbReference>
<dbReference type="Pfam" id="PF08338">
    <property type="entry name" value="DUF1731"/>
    <property type="match status" value="1"/>
</dbReference>
<dbReference type="CDD" id="cd05242">
    <property type="entry name" value="SDR_a8"/>
    <property type="match status" value="1"/>
</dbReference>
<evidence type="ECO:0000259" key="2">
    <source>
        <dbReference type="Pfam" id="PF01370"/>
    </source>
</evidence>
<keyword evidence="5" id="KW-1185">Reference proteome</keyword>
<dbReference type="Proteomes" id="UP000637074">
    <property type="component" value="Unassembled WGS sequence"/>
</dbReference>
<evidence type="ECO:0000259" key="3">
    <source>
        <dbReference type="Pfam" id="PF08338"/>
    </source>
</evidence>
<sequence length="301" mass="33240">MRIVIAGGSGFIGQKLTQFLINKGHEIVILTRKDKHPSEKITFIKWLVEGASPEQEIKSADVFINLAGVSINDGRWTQKHQKQIYESRMKATDELIRMIKALSEKPSVLINASAIGIYPASVKKIYTEKSLEKANDFLGKTVSDWENKAEQVKSLSIRTAMMRFGVVLGNEGGALPLMVLPYKLFAGGTVGSGEQWVSWVHVTDVVRSIAFAIENDKINGPVNVTAPSPSRMKDFGKTIGSVLHRPHWLPVPAFAMKLALGQKSALVLEGQHVIPKVLLDQGFEFKFPSLHKALEDLLTSK</sequence>
<dbReference type="SUPFAM" id="SSF51735">
    <property type="entry name" value="NAD(P)-binding Rossmann-fold domains"/>
    <property type="match status" value="1"/>
</dbReference>
<feature type="domain" description="DUF1731" evidence="3">
    <location>
        <begin position="251"/>
        <end position="297"/>
    </location>
</feature>
<dbReference type="InterPro" id="IPR010099">
    <property type="entry name" value="SDR39U1"/>
</dbReference>